<dbReference type="GO" id="GO:0004640">
    <property type="term" value="F:phosphoribosylanthranilate isomerase activity"/>
    <property type="evidence" value="ECO:0007669"/>
    <property type="project" value="UniProtKB-UniRule"/>
</dbReference>
<dbReference type="Proteomes" id="UP000027821">
    <property type="component" value="Unassembled WGS sequence"/>
</dbReference>
<dbReference type="SUPFAM" id="SSF51366">
    <property type="entry name" value="Ribulose-phoshate binding barrel"/>
    <property type="match status" value="1"/>
</dbReference>
<keyword evidence="5 9" id="KW-0028">Amino-acid biosynthesis</keyword>
<feature type="domain" description="N-(5'phosphoribosyl) anthranilate isomerase (PRAI)" evidence="10">
    <location>
        <begin position="4"/>
        <end position="206"/>
    </location>
</feature>
<comment type="similarity">
    <text evidence="9">Belongs to the TrpF family.</text>
</comment>
<dbReference type="EMBL" id="JMIH01000018">
    <property type="protein sequence ID" value="KEO73902.1"/>
    <property type="molecule type" value="Genomic_DNA"/>
</dbReference>
<proteinExistence type="inferred from homology"/>
<dbReference type="InterPro" id="IPR001240">
    <property type="entry name" value="PRAI_dom"/>
</dbReference>
<dbReference type="eggNOG" id="COG0135">
    <property type="taxonomic scope" value="Bacteria"/>
</dbReference>
<comment type="pathway">
    <text evidence="2 9">Amino-acid biosynthesis; L-tryptophan biosynthesis; L-tryptophan from chorismate: step 3/5.</text>
</comment>
<comment type="caution">
    <text evidence="11">The sequence shown here is derived from an EMBL/GenBank/DDBJ whole genome shotgun (WGS) entry which is preliminary data.</text>
</comment>
<dbReference type="OrthoDB" id="9786954at2"/>
<dbReference type="PANTHER" id="PTHR42894:SF1">
    <property type="entry name" value="N-(5'-PHOSPHORIBOSYL)ANTHRANILATE ISOMERASE"/>
    <property type="match status" value="1"/>
</dbReference>
<sequence length="222" mass="25428">MLIKVCGLKDTDNVEKLLSPQCPDLLGMIFYEKSQRYIGSIPFTVRGEVNRPIATVGVFVNTDIDVIIDRQRIFGFGWVQLHGDEAVSYIRELRERTDLKIIKVFRVSDKLDENKMAPYEPWVDYFLFDTQTPQYGGSGYTFDWQILEAYSLNTPFILSGGIDLGHTTGLISMYNSHPKMAGIDINSRFETIPGIKDPDKVAQFINIIRENTTNQISYDRNR</sequence>
<dbReference type="HAMAP" id="MF_00135">
    <property type="entry name" value="PRAI"/>
    <property type="match status" value="1"/>
</dbReference>
<dbReference type="CDD" id="cd00405">
    <property type="entry name" value="PRAI"/>
    <property type="match status" value="1"/>
</dbReference>
<keyword evidence="6 9" id="KW-0822">Tryptophan biosynthesis</keyword>
<keyword evidence="12" id="KW-1185">Reference proteome</keyword>
<accession>A0A074LJB3</accession>
<dbReference type="UniPathway" id="UPA00035">
    <property type="reaction ID" value="UER00042"/>
</dbReference>
<protein>
    <recommendedName>
        <fullName evidence="4 9">N-(5'-phosphoribosyl)anthranilate isomerase</fullName>
        <shortName evidence="9">PRAI</shortName>
        <ecNumber evidence="3 9">5.3.1.24</ecNumber>
    </recommendedName>
</protein>
<evidence type="ECO:0000256" key="2">
    <source>
        <dbReference type="ARBA" id="ARBA00004664"/>
    </source>
</evidence>
<dbReference type="InterPro" id="IPR013785">
    <property type="entry name" value="Aldolase_TIM"/>
</dbReference>
<evidence type="ECO:0000256" key="5">
    <source>
        <dbReference type="ARBA" id="ARBA00022605"/>
    </source>
</evidence>
<organism evidence="11 12">
    <name type="scientific">Anditalea andensis</name>
    <dbReference type="NCBI Taxonomy" id="1048983"/>
    <lineage>
        <taxon>Bacteria</taxon>
        <taxon>Pseudomonadati</taxon>
        <taxon>Bacteroidota</taxon>
        <taxon>Cytophagia</taxon>
        <taxon>Cytophagales</taxon>
        <taxon>Cytophagaceae</taxon>
        <taxon>Anditalea</taxon>
    </lineage>
</organism>
<evidence type="ECO:0000256" key="4">
    <source>
        <dbReference type="ARBA" id="ARBA00022272"/>
    </source>
</evidence>
<keyword evidence="8 9" id="KW-0413">Isomerase</keyword>
<dbReference type="RefSeq" id="WP_035073980.1">
    <property type="nucleotide sequence ID" value="NZ_JMIH01000018.1"/>
</dbReference>
<evidence type="ECO:0000256" key="3">
    <source>
        <dbReference type="ARBA" id="ARBA00012572"/>
    </source>
</evidence>
<gene>
    <name evidence="9" type="primary">trpF</name>
    <name evidence="11" type="ORF">EL17_10400</name>
</gene>
<evidence type="ECO:0000259" key="10">
    <source>
        <dbReference type="Pfam" id="PF00697"/>
    </source>
</evidence>
<dbReference type="STRING" id="1048983.EL17_10400"/>
<evidence type="ECO:0000256" key="1">
    <source>
        <dbReference type="ARBA" id="ARBA00001164"/>
    </source>
</evidence>
<dbReference type="AlphaFoldDB" id="A0A074LJB3"/>
<evidence type="ECO:0000313" key="11">
    <source>
        <dbReference type="EMBL" id="KEO73902.1"/>
    </source>
</evidence>
<evidence type="ECO:0000256" key="8">
    <source>
        <dbReference type="ARBA" id="ARBA00023235"/>
    </source>
</evidence>
<evidence type="ECO:0000256" key="9">
    <source>
        <dbReference type="HAMAP-Rule" id="MF_00135"/>
    </source>
</evidence>
<dbReference type="PANTHER" id="PTHR42894">
    <property type="entry name" value="N-(5'-PHOSPHORIBOSYL)ANTHRANILATE ISOMERASE"/>
    <property type="match status" value="1"/>
</dbReference>
<keyword evidence="7 9" id="KW-0057">Aromatic amino acid biosynthesis</keyword>
<dbReference type="InterPro" id="IPR044643">
    <property type="entry name" value="TrpF_fam"/>
</dbReference>
<evidence type="ECO:0000256" key="6">
    <source>
        <dbReference type="ARBA" id="ARBA00022822"/>
    </source>
</evidence>
<comment type="catalytic activity">
    <reaction evidence="1 9">
        <text>N-(5-phospho-beta-D-ribosyl)anthranilate = 1-(2-carboxyphenylamino)-1-deoxy-D-ribulose 5-phosphate</text>
        <dbReference type="Rhea" id="RHEA:21540"/>
        <dbReference type="ChEBI" id="CHEBI:18277"/>
        <dbReference type="ChEBI" id="CHEBI:58613"/>
        <dbReference type="EC" id="5.3.1.24"/>
    </reaction>
</comment>
<reference evidence="11 12" key="1">
    <citation type="submission" date="2014-04" db="EMBL/GenBank/DDBJ databases">
        <title>Characterization and application of a salt tolerant electro-active bacterium.</title>
        <authorList>
            <person name="Yang L."/>
            <person name="Wei S."/>
            <person name="Tay Q.X.M."/>
        </authorList>
    </citation>
    <scope>NUCLEOTIDE SEQUENCE [LARGE SCALE GENOMIC DNA]</scope>
    <source>
        <strain evidence="11 12">LY1</strain>
    </source>
</reference>
<dbReference type="EC" id="5.3.1.24" evidence="3 9"/>
<dbReference type="GO" id="GO:0000162">
    <property type="term" value="P:L-tryptophan biosynthetic process"/>
    <property type="evidence" value="ECO:0007669"/>
    <property type="project" value="UniProtKB-UniRule"/>
</dbReference>
<evidence type="ECO:0000256" key="7">
    <source>
        <dbReference type="ARBA" id="ARBA00023141"/>
    </source>
</evidence>
<dbReference type="Pfam" id="PF00697">
    <property type="entry name" value="PRAI"/>
    <property type="match status" value="1"/>
</dbReference>
<name>A0A074LJB3_9BACT</name>
<dbReference type="Gene3D" id="3.20.20.70">
    <property type="entry name" value="Aldolase class I"/>
    <property type="match status" value="1"/>
</dbReference>
<evidence type="ECO:0000313" key="12">
    <source>
        <dbReference type="Proteomes" id="UP000027821"/>
    </source>
</evidence>
<dbReference type="InterPro" id="IPR011060">
    <property type="entry name" value="RibuloseP-bd_barrel"/>
</dbReference>